<keyword evidence="6" id="KW-0413">Isomerase</keyword>
<dbReference type="Gene3D" id="2.40.10.240">
    <property type="entry name" value="QueA-like"/>
    <property type="match status" value="1"/>
</dbReference>
<keyword evidence="1 5" id="KW-0963">Cytoplasm</keyword>
<keyword evidence="4 5" id="KW-0671">Queuosine biosynthesis</keyword>
<comment type="catalytic activity">
    <reaction evidence="5">
        <text>7-aminomethyl-7-carbaguanosine(34) in tRNA + S-adenosyl-L-methionine = epoxyqueuosine(34) in tRNA + adenine + L-methionine + 2 H(+)</text>
        <dbReference type="Rhea" id="RHEA:32155"/>
        <dbReference type="Rhea" id="RHEA-COMP:10342"/>
        <dbReference type="Rhea" id="RHEA-COMP:18582"/>
        <dbReference type="ChEBI" id="CHEBI:15378"/>
        <dbReference type="ChEBI" id="CHEBI:16708"/>
        <dbReference type="ChEBI" id="CHEBI:57844"/>
        <dbReference type="ChEBI" id="CHEBI:59789"/>
        <dbReference type="ChEBI" id="CHEBI:82833"/>
        <dbReference type="ChEBI" id="CHEBI:194443"/>
        <dbReference type="EC" id="2.4.99.17"/>
    </reaction>
</comment>
<protein>
    <recommendedName>
        <fullName evidence="5">S-adenosylmethionine:tRNA ribosyltransferase-isomerase</fullName>
        <ecNumber evidence="5">2.4.99.17</ecNumber>
    </recommendedName>
    <alternativeName>
        <fullName evidence="5">Queuosine biosynthesis protein QueA</fullName>
    </alternativeName>
</protein>
<dbReference type="GO" id="GO:0051075">
    <property type="term" value="F:S-adenosylmethionine:tRNA ribosyltransferase-isomerase activity"/>
    <property type="evidence" value="ECO:0007669"/>
    <property type="project" value="UniProtKB-EC"/>
</dbReference>
<organism evidence="6">
    <name type="scientific">uncultured Atribacterota bacterium</name>
    <dbReference type="NCBI Taxonomy" id="263865"/>
    <lineage>
        <taxon>Bacteria</taxon>
        <taxon>Pseudomonadati</taxon>
        <taxon>Atribacterota</taxon>
        <taxon>environmental samples</taxon>
    </lineage>
</organism>
<reference evidence="6" key="1">
    <citation type="submission" date="2009-11" db="EMBL/GenBank/DDBJ databases">
        <title>Microbial diversity profiles of fluids from low-temperature petroleum reservoirs with and without exogenous water perturbation.</title>
        <authorList>
            <person name="Pham V.D."/>
            <person name="Hnatow L.L."/>
            <person name="Zhang S."/>
            <person name="Fallon R.D."/>
            <person name="DeLong E.F."/>
            <person name="Keeler S.J."/>
        </authorList>
    </citation>
    <scope>NUCLEOTIDE SEQUENCE</scope>
</reference>
<proteinExistence type="inferred from homology"/>
<comment type="subcellular location">
    <subcellularLocation>
        <location evidence="5">Cytoplasm</location>
    </subcellularLocation>
</comment>
<dbReference type="EC" id="2.4.99.17" evidence="5"/>
<dbReference type="AlphaFoldDB" id="G3BMR7"/>
<dbReference type="Pfam" id="PF02547">
    <property type="entry name" value="Queuosine_synth"/>
    <property type="match status" value="1"/>
</dbReference>
<dbReference type="InterPro" id="IPR042118">
    <property type="entry name" value="QueA_dom1"/>
</dbReference>
<dbReference type="EMBL" id="GU180083">
    <property type="protein sequence ID" value="ADM95050.1"/>
    <property type="molecule type" value="Genomic_DNA"/>
</dbReference>
<dbReference type="UniPathway" id="UPA00392"/>
<dbReference type="NCBIfam" id="TIGR00113">
    <property type="entry name" value="queA"/>
    <property type="match status" value="1"/>
</dbReference>
<dbReference type="HAMAP" id="MF_00113">
    <property type="entry name" value="QueA"/>
    <property type="match status" value="1"/>
</dbReference>
<gene>
    <name evidence="5" type="primary">queA</name>
</gene>
<dbReference type="PANTHER" id="PTHR30307">
    <property type="entry name" value="S-ADENOSYLMETHIONINE:TRNA RIBOSYLTRANSFERASE-ISOMERASE"/>
    <property type="match status" value="1"/>
</dbReference>
<dbReference type="InterPro" id="IPR003699">
    <property type="entry name" value="QueA"/>
</dbReference>
<comment type="pathway">
    <text evidence="5">tRNA modification; tRNA-queuosine biosynthesis.</text>
</comment>
<evidence type="ECO:0000256" key="2">
    <source>
        <dbReference type="ARBA" id="ARBA00022679"/>
    </source>
</evidence>
<evidence type="ECO:0000256" key="4">
    <source>
        <dbReference type="ARBA" id="ARBA00022785"/>
    </source>
</evidence>
<evidence type="ECO:0000256" key="1">
    <source>
        <dbReference type="ARBA" id="ARBA00022490"/>
    </source>
</evidence>
<keyword evidence="2 5" id="KW-0808">Transferase</keyword>
<sequence length="340" mass="38769">MDITLFDYHLPQQYIAQEPLTKRDESRLMILDRKQKVIKHRKFYQLIDFLGPGDLLVLNDSKVIPARLLGYKKRTGGKVSALLINSISGCCWQALLKPGRKTPPGTELVFPPQLEAEVISKDQKEGIYLLKLKYKGKVDEILQEIGKIPTPPYIKKELKNPSSYQTVYARKDGSIAAPTAGIHFTYELLTKLKEKRIEIIYITLHIGRGTFELVKVDQVEKHQMKEELYTISSENAKIINQALIQKRRIIAVGTSVTRALESAFVKDKIAEGTSETKLFIYPGYNFKVIKALITNFHLPRSTPLMLAAAFAGKDFLMKAYHEAIHTKYRFYSFGDAMFII</sequence>
<dbReference type="NCBIfam" id="NF001140">
    <property type="entry name" value="PRK00147.1"/>
    <property type="match status" value="1"/>
</dbReference>
<keyword evidence="3 5" id="KW-0949">S-adenosyl-L-methionine</keyword>
<dbReference type="InterPro" id="IPR042119">
    <property type="entry name" value="QueA_dom2"/>
</dbReference>
<comment type="similarity">
    <text evidence="5">Belongs to the QueA family.</text>
</comment>
<name>G3BMR7_9BACT</name>
<dbReference type="PANTHER" id="PTHR30307:SF0">
    <property type="entry name" value="S-ADENOSYLMETHIONINE:TRNA RIBOSYLTRANSFERASE-ISOMERASE"/>
    <property type="match status" value="1"/>
</dbReference>
<dbReference type="FunFam" id="2.40.10.240:FF:000002">
    <property type="entry name" value="S-adenosylmethionine:tRNA ribosyltransferase-isomerase"/>
    <property type="match status" value="1"/>
</dbReference>
<evidence type="ECO:0000313" key="6">
    <source>
        <dbReference type="EMBL" id="ADM95050.1"/>
    </source>
</evidence>
<dbReference type="Gene3D" id="3.40.1780.10">
    <property type="entry name" value="QueA-like"/>
    <property type="match status" value="1"/>
</dbReference>
<dbReference type="GO" id="GO:0005737">
    <property type="term" value="C:cytoplasm"/>
    <property type="evidence" value="ECO:0007669"/>
    <property type="project" value="UniProtKB-SubCell"/>
</dbReference>
<evidence type="ECO:0000256" key="5">
    <source>
        <dbReference type="HAMAP-Rule" id="MF_00113"/>
    </source>
</evidence>
<dbReference type="SUPFAM" id="SSF111337">
    <property type="entry name" value="QueA-like"/>
    <property type="match status" value="1"/>
</dbReference>
<comment type="subunit">
    <text evidence="5">Monomer.</text>
</comment>
<dbReference type="GO" id="GO:0008616">
    <property type="term" value="P:tRNA queuosine(34) biosynthetic process"/>
    <property type="evidence" value="ECO:0007669"/>
    <property type="project" value="UniProtKB-UniRule"/>
</dbReference>
<accession>G3BMR7</accession>
<evidence type="ECO:0000256" key="3">
    <source>
        <dbReference type="ARBA" id="ARBA00022691"/>
    </source>
</evidence>
<dbReference type="InterPro" id="IPR036100">
    <property type="entry name" value="QueA_sf"/>
</dbReference>
<comment type="function">
    <text evidence="5">Transfers and isomerizes the ribose moiety from AdoMet to the 7-aminomethyl group of 7-deazaguanine (preQ1-tRNA) to give epoxyqueuosine (oQ-tRNA).</text>
</comment>